<dbReference type="Proteomes" id="UP000006621">
    <property type="component" value="Chromosome"/>
</dbReference>
<dbReference type="PANTHER" id="PTHR34374">
    <property type="entry name" value="LARGE RIBOSOMAL RNA SUBUNIT ACCUMULATION PROTEIN YCED HOMOLOG 1, CHLOROPLASTIC"/>
    <property type="match status" value="1"/>
</dbReference>
<dbReference type="PANTHER" id="PTHR34374:SF1">
    <property type="entry name" value="LARGE RIBOSOMAL RNA SUBUNIT ACCUMULATION PROTEIN YCED HOMOLOG 1, CHLOROPLASTIC"/>
    <property type="match status" value="1"/>
</dbReference>
<dbReference type="InterPro" id="IPR003772">
    <property type="entry name" value="YceD"/>
</dbReference>
<gene>
    <name evidence="1" type="ordered locus">Flexsi_0125</name>
</gene>
<dbReference type="Pfam" id="PF02620">
    <property type="entry name" value="YceD"/>
    <property type="match status" value="1"/>
</dbReference>
<sequence length="172" mass="19944">MRIYFEKIPEEGLEINFSDNFETSESVFNINSFNGTIYAVNENFILTGNLNITIEDSCDRCLKKFKEDIDEKILIEIVKESSAEAEAEEIELKDEDMGLYFVREEYIDMEEIISQEAVLLRPVKRLCSQDCKGLCPICGTNLNEETCSCKQETDDRWADLKKLLENKNRNEV</sequence>
<reference evidence="1 2" key="1">
    <citation type="journal article" date="2011" name="Stand. Genomic Sci.">
        <title>Genome sequence of the moderately thermophilic halophile Flexistipes sinusarabici strain (MAS10).</title>
        <authorList>
            <person name="Lapidus A."/>
            <person name="Chertkov O."/>
            <person name="Nolan M."/>
            <person name="Lucas S."/>
            <person name="Hammon N."/>
            <person name="Deshpande S."/>
            <person name="Cheng J.F."/>
            <person name="Tapia R."/>
            <person name="Han C."/>
            <person name="Goodwin L."/>
            <person name="Pitluck S."/>
            <person name="Liolios K."/>
            <person name="Pagani I."/>
            <person name="Ivanova N."/>
            <person name="Huntemann M."/>
            <person name="Mavromatis K."/>
            <person name="Mikhailova N."/>
            <person name="Pati A."/>
            <person name="Chen A."/>
            <person name="Palaniappan K."/>
            <person name="Land M."/>
            <person name="Hauser L."/>
            <person name="Brambilla E.M."/>
            <person name="Rohde M."/>
            <person name="Abt B."/>
            <person name="Spring S."/>
            <person name="Goker M."/>
            <person name="Bristow J."/>
            <person name="Eisen J.A."/>
            <person name="Markowitz V."/>
            <person name="Hugenholtz P."/>
            <person name="Kyrpides N.C."/>
            <person name="Klenk H.P."/>
            <person name="Woyke T."/>
        </authorList>
    </citation>
    <scope>NUCLEOTIDE SEQUENCE [LARGE SCALE GENOMIC DNA]</scope>
    <source>
        <strain evidence="2">DSM 4947 / MAS 10</strain>
    </source>
</reference>
<dbReference type="KEGG" id="fsi:Flexsi_0125"/>
<proteinExistence type="predicted"/>
<evidence type="ECO:0000313" key="2">
    <source>
        <dbReference type="Proteomes" id="UP000006621"/>
    </source>
</evidence>
<evidence type="ECO:0000313" key="1">
    <source>
        <dbReference type="EMBL" id="AEI13821.1"/>
    </source>
</evidence>
<dbReference type="AlphaFoldDB" id="F8E7A6"/>
<dbReference type="EMBL" id="CP002858">
    <property type="protein sequence ID" value="AEI13821.1"/>
    <property type="molecule type" value="Genomic_DNA"/>
</dbReference>
<organism evidence="1 2">
    <name type="scientific">Flexistipes sinusarabici (strain ATCC 49648 / DSM 4947 / MAS 10)</name>
    <dbReference type="NCBI Taxonomy" id="717231"/>
    <lineage>
        <taxon>Bacteria</taxon>
        <taxon>Pseudomonadati</taxon>
        <taxon>Deferribacterota</taxon>
        <taxon>Deferribacteres</taxon>
        <taxon>Deferribacterales</taxon>
        <taxon>Flexistipitaceae</taxon>
        <taxon>Flexistipes</taxon>
    </lineage>
</organism>
<dbReference type="eggNOG" id="COG1399">
    <property type="taxonomic scope" value="Bacteria"/>
</dbReference>
<dbReference type="RefSeq" id="WP_013885335.1">
    <property type="nucleotide sequence ID" value="NC_015672.1"/>
</dbReference>
<name>F8E7A6_FLESM</name>
<evidence type="ECO:0008006" key="3">
    <source>
        <dbReference type="Google" id="ProtNLM"/>
    </source>
</evidence>
<dbReference type="HOGENOM" id="CLU_100236_1_1_0"/>
<keyword evidence="2" id="KW-1185">Reference proteome</keyword>
<dbReference type="OrthoDB" id="9790372at2"/>
<accession>F8E7A6</accession>
<dbReference type="STRING" id="717231.Flexsi_0125"/>
<protein>
    <recommendedName>
        <fullName evidence="3">DUF177 domain-containing protein</fullName>
    </recommendedName>
</protein>
<reference evidence="2" key="2">
    <citation type="submission" date="2011-06" db="EMBL/GenBank/DDBJ databases">
        <title>The complete genome of Flexistipes sinusarabici DSM 4947.</title>
        <authorList>
            <person name="Lucas S."/>
            <person name="Han J."/>
            <person name="Lapidus A."/>
            <person name="Bruce D."/>
            <person name="Goodwin L."/>
            <person name="Pitluck S."/>
            <person name="Peters L."/>
            <person name="Kyrpides N."/>
            <person name="Mavromatis K."/>
            <person name="Ivanova N."/>
            <person name="Mikhailova N."/>
            <person name="Chertkov O."/>
            <person name="Detter J.C."/>
            <person name="Tapia R."/>
            <person name="Han C."/>
            <person name="Land M."/>
            <person name="Hauser L."/>
            <person name="Markowitz V."/>
            <person name="Cheng J.-F."/>
            <person name="Hugenholtz P."/>
            <person name="Woyke T."/>
            <person name="Wu D."/>
            <person name="Spring S."/>
            <person name="Schroeder M."/>
            <person name="Brambilla E."/>
            <person name="Klenk H.-P."/>
            <person name="Eisen J.A."/>
        </authorList>
    </citation>
    <scope>NUCLEOTIDE SEQUENCE [LARGE SCALE GENOMIC DNA]</scope>
    <source>
        <strain evidence="2">DSM 4947 / MAS 10</strain>
    </source>
</reference>